<dbReference type="AlphaFoldDB" id="A0AAV9GGC0"/>
<evidence type="ECO:0000256" key="1">
    <source>
        <dbReference type="SAM" id="MobiDB-lite"/>
    </source>
</evidence>
<feature type="compositionally biased region" description="Basic and acidic residues" evidence="1">
    <location>
        <begin position="400"/>
        <end position="426"/>
    </location>
</feature>
<comment type="caution">
    <text evidence="2">The sequence shown here is derived from an EMBL/GenBank/DDBJ whole genome shotgun (WGS) entry which is preliminary data.</text>
</comment>
<feature type="compositionally biased region" description="Low complexity" evidence="1">
    <location>
        <begin position="237"/>
        <end position="247"/>
    </location>
</feature>
<protein>
    <recommendedName>
        <fullName evidence="4">Fungal N-terminal domain-containing protein</fullName>
    </recommendedName>
</protein>
<organism evidence="2 3">
    <name type="scientific">Podospora aff. communis PSN243</name>
    <dbReference type="NCBI Taxonomy" id="3040156"/>
    <lineage>
        <taxon>Eukaryota</taxon>
        <taxon>Fungi</taxon>
        <taxon>Dikarya</taxon>
        <taxon>Ascomycota</taxon>
        <taxon>Pezizomycotina</taxon>
        <taxon>Sordariomycetes</taxon>
        <taxon>Sordariomycetidae</taxon>
        <taxon>Sordariales</taxon>
        <taxon>Podosporaceae</taxon>
        <taxon>Podospora</taxon>
    </lineage>
</organism>
<feature type="compositionally biased region" description="Basic and acidic residues" evidence="1">
    <location>
        <begin position="248"/>
        <end position="264"/>
    </location>
</feature>
<dbReference type="Proteomes" id="UP001321760">
    <property type="component" value="Unassembled WGS sequence"/>
</dbReference>
<feature type="region of interest" description="Disordered" evidence="1">
    <location>
        <begin position="1"/>
        <end position="22"/>
    </location>
</feature>
<reference evidence="2" key="2">
    <citation type="submission" date="2023-05" db="EMBL/GenBank/DDBJ databases">
        <authorList>
            <consortium name="Lawrence Berkeley National Laboratory"/>
            <person name="Steindorff A."/>
            <person name="Hensen N."/>
            <person name="Bonometti L."/>
            <person name="Westerberg I."/>
            <person name="Brannstrom I.O."/>
            <person name="Guillou S."/>
            <person name="Cros-Aarteil S."/>
            <person name="Calhoun S."/>
            <person name="Haridas S."/>
            <person name="Kuo A."/>
            <person name="Mondo S."/>
            <person name="Pangilinan J."/>
            <person name="Riley R."/>
            <person name="Labutti K."/>
            <person name="Andreopoulos B."/>
            <person name="Lipzen A."/>
            <person name="Chen C."/>
            <person name="Yanf M."/>
            <person name="Daum C."/>
            <person name="Ng V."/>
            <person name="Clum A."/>
            <person name="Ohm R."/>
            <person name="Martin F."/>
            <person name="Silar P."/>
            <person name="Natvig D."/>
            <person name="Lalanne C."/>
            <person name="Gautier V."/>
            <person name="Ament-Velasquez S.L."/>
            <person name="Kruys A."/>
            <person name="Hutchinson M.I."/>
            <person name="Powell A.J."/>
            <person name="Barry K."/>
            <person name="Miller A.N."/>
            <person name="Grigoriev I.V."/>
            <person name="Debuchy R."/>
            <person name="Gladieux P."/>
            <person name="Thoren M.H."/>
            <person name="Johannesson H."/>
        </authorList>
    </citation>
    <scope>NUCLEOTIDE SEQUENCE</scope>
    <source>
        <strain evidence="2">PSN243</strain>
    </source>
</reference>
<feature type="region of interest" description="Disordered" evidence="1">
    <location>
        <begin position="383"/>
        <end position="439"/>
    </location>
</feature>
<name>A0AAV9GGC0_9PEZI</name>
<evidence type="ECO:0000313" key="3">
    <source>
        <dbReference type="Proteomes" id="UP001321760"/>
    </source>
</evidence>
<reference evidence="2" key="1">
    <citation type="journal article" date="2023" name="Mol. Phylogenet. Evol.">
        <title>Genome-scale phylogeny and comparative genomics of the fungal order Sordariales.</title>
        <authorList>
            <person name="Hensen N."/>
            <person name="Bonometti L."/>
            <person name="Westerberg I."/>
            <person name="Brannstrom I.O."/>
            <person name="Guillou S."/>
            <person name="Cros-Aarteil S."/>
            <person name="Calhoun S."/>
            <person name="Haridas S."/>
            <person name="Kuo A."/>
            <person name="Mondo S."/>
            <person name="Pangilinan J."/>
            <person name="Riley R."/>
            <person name="LaButti K."/>
            <person name="Andreopoulos B."/>
            <person name="Lipzen A."/>
            <person name="Chen C."/>
            <person name="Yan M."/>
            <person name="Daum C."/>
            <person name="Ng V."/>
            <person name="Clum A."/>
            <person name="Steindorff A."/>
            <person name="Ohm R.A."/>
            <person name="Martin F."/>
            <person name="Silar P."/>
            <person name="Natvig D.O."/>
            <person name="Lalanne C."/>
            <person name="Gautier V."/>
            <person name="Ament-Velasquez S.L."/>
            <person name="Kruys A."/>
            <person name="Hutchinson M.I."/>
            <person name="Powell A.J."/>
            <person name="Barry K."/>
            <person name="Miller A.N."/>
            <person name="Grigoriev I.V."/>
            <person name="Debuchy R."/>
            <person name="Gladieux P."/>
            <person name="Hiltunen Thoren M."/>
            <person name="Johannesson H."/>
        </authorList>
    </citation>
    <scope>NUCLEOTIDE SEQUENCE</scope>
    <source>
        <strain evidence="2">PSN243</strain>
    </source>
</reference>
<accession>A0AAV9GGC0</accession>
<keyword evidence="3" id="KW-1185">Reference proteome</keyword>
<evidence type="ECO:0008006" key="4">
    <source>
        <dbReference type="Google" id="ProtNLM"/>
    </source>
</evidence>
<evidence type="ECO:0000313" key="2">
    <source>
        <dbReference type="EMBL" id="KAK4447198.1"/>
    </source>
</evidence>
<feature type="region of interest" description="Disordered" evidence="1">
    <location>
        <begin position="336"/>
        <end position="357"/>
    </location>
</feature>
<dbReference type="EMBL" id="MU865951">
    <property type="protein sequence ID" value="KAK4447198.1"/>
    <property type="molecule type" value="Genomic_DNA"/>
</dbReference>
<proteinExistence type="predicted"/>
<gene>
    <name evidence="2" type="ORF">QBC34DRAFT_382447</name>
</gene>
<feature type="region of interest" description="Disordered" evidence="1">
    <location>
        <begin position="234"/>
        <end position="303"/>
    </location>
</feature>
<sequence length="501" mass="54432">MQRLRSCPGRLLQPRRNGPPIHHHGVSESFECCGETSLAITNFVRGCREARSDLTTISGELTQLHLVLDLLKDDASVGSGRVILEPLQAQILSIKNCTVVVGNIETVLEKHSESGKTGAVKWVAYGKAEVAGLRMPLEAHRGSLSLILELASLSISKSILEDVHIVKQDSGQIKENTSQIKQDTGHIMAELTRLRAIVAQGGISSATRGQNFVLEQYLDSLTSYAETVYNDADWDSDASSRAPASRKSSSDSDRLTSQGKKDSSRSTLSQRPPKRAPPSQKFLRRKEIRGGPPTPLVTKTESNAVRQEFDSTELDAHVSDFETWLLSGLERYPELGRDSSSADLSRDRFSGQQAGLSLPTKSHSYALNQDSDGSLVATAKGPVAAKSKASGHDSGVGQERVGRHLTFDILRPGDDSGSEGEMRPRAPGDLPGRHRRFGPDGVPCVGDYGTRSSSEAINLPEELPVLRSCTKRSCTKKQLKQHRLTVVGDPEVSEGMTKLIR</sequence>